<dbReference type="AlphaFoldDB" id="A0AAP0Q6D6"/>
<protein>
    <submittedName>
        <fullName evidence="2">Uncharacterized protein</fullName>
    </submittedName>
</protein>
<evidence type="ECO:0000313" key="3">
    <source>
        <dbReference type="Proteomes" id="UP001420932"/>
    </source>
</evidence>
<dbReference type="Proteomes" id="UP001420932">
    <property type="component" value="Unassembled WGS sequence"/>
</dbReference>
<gene>
    <name evidence="2" type="ORF">Syun_001542</name>
</gene>
<feature type="region of interest" description="Disordered" evidence="1">
    <location>
        <begin position="65"/>
        <end position="106"/>
    </location>
</feature>
<organism evidence="2 3">
    <name type="scientific">Stephania yunnanensis</name>
    <dbReference type="NCBI Taxonomy" id="152371"/>
    <lineage>
        <taxon>Eukaryota</taxon>
        <taxon>Viridiplantae</taxon>
        <taxon>Streptophyta</taxon>
        <taxon>Embryophyta</taxon>
        <taxon>Tracheophyta</taxon>
        <taxon>Spermatophyta</taxon>
        <taxon>Magnoliopsida</taxon>
        <taxon>Ranunculales</taxon>
        <taxon>Menispermaceae</taxon>
        <taxon>Menispermoideae</taxon>
        <taxon>Cissampelideae</taxon>
        <taxon>Stephania</taxon>
    </lineage>
</organism>
<keyword evidence="3" id="KW-1185">Reference proteome</keyword>
<feature type="region of interest" description="Disordered" evidence="1">
    <location>
        <begin position="1"/>
        <end position="31"/>
    </location>
</feature>
<feature type="compositionally biased region" description="Basic and acidic residues" evidence="1">
    <location>
        <begin position="71"/>
        <end position="82"/>
    </location>
</feature>
<name>A0AAP0Q6D6_9MAGN</name>
<reference evidence="2 3" key="1">
    <citation type="submission" date="2024-01" db="EMBL/GenBank/DDBJ databases">
        <title>Genome assemblies of Stephania.</title>
        <authorList>
            <person name="Yang L."/>
        </authorList>
    </citation>
    <scope>NUCLEOTIDE SEQUENCE [LARGE SCALE GENOMIC DNA]</scope>
    <source>
        <strain evidence="2">YNDBR</strain>
        <tissue evidence="2">Leaf</tissue>
    </source>
</reference>
<proteinExistence type="predicted"/>
<comment type="caution">
    <text evidence="2">The sequence shown here is derived from an EMBL/GenBank/DDBJ whole genome shotgun (WGS) entry which is preliminary data.</text>
</comment>
<evidence type="ECO:0000256" key="1">
    <source>
        <dbReference type="SAM" id="MobiDB-lite"/>
    </source>
</evidence>
<sequence length="106" mass="11263">MDAADSGDLVEVSANGGKAEGKAAAGRRAKEEMWSVRIERRMEKIVHLTTKTDDEDLQVGVGVYGGEEGVETDRGGEAVGAEREEDGENLQVGLDGDDGVKIGERM</sequence>
<evidence type="ECO:0000313" key="2">
    <source>
        <dbReference type="EMBL" id="KAK9169402.1"/>
    </source>
</evidence>
<accession>A0AAP0Q6D6</accession>
<dbReference type="EMBL" id="JBBNAF010000001">
    <property type="protein sequence ID" value="KAK9169402.1"/>
    <property type="molecule type" value="Genomic_DNA"/>
</dbReference>